<feature type="region of interest" description="Disordered" evidence="3">
    <location>
        <begin position="286"/>
        <end position="329"/>
    </location>
</feature>
<evidence type="ECO:0000313" key="5">
    <source>
        <dbReference type="EMBL" id="KAG2500149.1"/>
    </source>
</evidence>
<dbReference type="SMART" id="SM00382">
    <property type="entry name" value="AAA"/>
    <property type="match status" value="1"/>
</dbReference>
<gene>
    <name evidence="5" type="ORF">HYH03_001731</name>
</gene>
<evidence type="ECO:0000256" key="1">
    <source>
        <dbReference type="ARBA" id="ARBA00022741"/>
    </source>
</evidence>
<feature type="region of interest" description="Disordered" evidence="3">
    <location>
        <begin position="657"/>
        <end position="721"/>
    </location>
</feature>
<feature type="compositionally biased region" description="Acidic residues" evidence="3">
    <location>
        <begin position="155"/>
        <end position="165"/>
    </location>
</feature>
<feature type="region of interest" description="Disordered" evidence="3">
    <location>
        <begin position="480"/>
        <end position="534"/>
    </location>
</feature>
<accession>A0A835YM06</accession>
<dbReference type="OrthoDB" id="550661at2759"/>
<feature type="compositionally biased region" description="Basic and acidic residues" evidence="3">
    <location>
        <begin position="683"/>
        <end position="697"/>
    </location>
</feature>
<feature type="domain" description="AAA+ ATPase" evidence="4">
    <location>
        <begin position="993"/>
        <end position="1124"/>
    </location>
</feature>
<dbReference type="SUPFAM" id="SSF52540">
    <property type="entry name" value="P-loop containing nucleoside triphosphate hydrolases"/>
    <property type="match status" value="1"/>
</dbReference>
<dbReference type="PANTHER" id="PTHR20953:SF13">
    <property type="entry name" value="EXPRESSED PROTEIN"/>
    <property type="match status" value="1"/>
</dbReference>
<keyword evidence="2" id="KW-0067">ATP-binding</keyword>
<dbReference type="CDD" id="cd00009">
    <property type="entry name" value="AAA"/>
    <property type="match status" value="1"/>
</dbReference>
<feature type="compositionally biased region" description="Low complexity" evidence="3">
    <location>
        <begin position="665"/>
        <end position="682"/>
    </location>
</feature>
<feature type="region of interest" description="Disordered" evidence="3">
    <location>
        <begin position="567"/>
        <end position="589"/>
    </location>
</feature>
<dbReference type="EMBL" id="JAEHOE010000004">
    <property type="protein sequence ID" value="KAG2500149.1"/>
    <property type="molecule type" value="Genomic_DNA"/>
</dbReference>
<protein>
    <recommendedName>
        <fullName evidence="4">AAA+ ATPase domain-containing protein</fullName>
    </recommendedName>
</protein>
<feature type="compositionally biased region" description="Low complexity" evidence="3">
    <location>
        <begin position="242"/>
        <end position="251"/>
    </location>
</feature>
<organism evidence="5 6">
    <name type="scientific">Edaphochlamys debaryana</name>
    <dbReference type="NCBI Taxonomy" id="47281"/>
    <lineage>
        <taxon>Eukaryota</taxon>
        <taxon>Viridiplantae</taxon>
        <taxon>Chlorophyta</taxon>
        <taxon>core chlorophytes</taxon>
        <taxon>Chlorophyceae</taxon>
        <taxon>CS clade</taxon>
        <taxon>Chlamydomonadales</taxon>
        <taxon>Chlamydomonadales incertae sedis</taxon>
        <taxon>Edaphochlamys</taxon>
    </lineage>
</organism>
<evidence type="ECO:0000259" key="4">
    <source>
        <dbReference type="SMART" id="SM00382"/>
    </source>
</evidence>
<feature type="compositionally biased region" description="Low complexity" evidence="3">
    <location>
        <begin position="1183"/>
        <end position="1200"/>
    </location>
</feature>
<reference evidence="5" key="1">
    <citation type="journal article" date="2020" name="bioRxiv">
        <title>Comparative genomics of Chlamydomonas.</title>
        <authorList>
            <person name="Craig R.J."/>
            <person name="Hasan A.R."/>
            <person name="Ness R.W."/>
            <person name="Keightley P.D."/>
        </authorList>
    </citation>
    <scope>NUCLEOTIDE SEQUENCE</scope>
    <source>
        <strain evidence="5">CCAP 11/70</strain>
    </source>
</reference>
<keyword evidence="1" id="KW-0547">Nucleotide-binding</keyword>
<feature type="region of interest" description="Disordered" evidence="3">
    <location>
        <begin position="219"/>
        <end position="251"/>
    </location>
</feature>
<dbReference type="Proteomes" id="UP000612055">
    <property type="component" value="Unassembled WGS sequence"/>
</dbReference>
<feature type="region of interest" description="Disordered" evidence="3">
    <location>
        <begin position="751"/>
        <end position="781"/>
    </location>
</feature>
<evidence type="ECO:0000256" key="3">
    <source>
        <dbReference type="SAM" id="MobiDB-lite"/>
    </source>
</evidence>
<feature type="region of interest" description="Disordered" evidence="3">
    <location>
        <begin position="113"/>
        <end position="165"/>
    </location>
</feature>
<sequence>MVARALLKAFAADGKCHPEEGLYSRSLEVVLEDFKSAAGTSKKVNKFRSLLQNSGLFKATGRRQAAQLAFTGPPSLVYGLYDMSPDVLYNRIIRGENLAAALATAGAGGSAAGPAAGAAAGTGGASGAAGGVRDGSVGSLEEGEEEGTIGTGESSEWEEWVEEEPGLAVAGGAGLLPAADAAAAGPGGSGLGAATAGDPGYTGGDPAYSGGAVGLGLGLPHGGQAPEAMEVDAEAPGRGADEAGQGAAAQPAAAAAEAAPAEAAAAAAAAQGAGGSGVGSLGDGQALAGQWVPPPPVPARVKAEQCPSETPVAVTAPPPPAPSDQAAAAAAPPAVAPAAAAAVPPAQTAAGAAASSSPAPAPAPAALAPGCASLDEGQRRVAAAVARDLLQAFAAAGRRHPDGALFGLTPSRLGAAYMAVAGRPSPYNLTRLLVGCGLFREQQAAGPEGEAELVLAAPEGLPYSLYDMNAEELYERILGGGDTTTAASPSGQGPRPIPLEARGGAGSAGPLDRPSFSPPVWQPPALRGAGGGSMAGLPSLPLPTAAAPADPMARVLPTGRRAAARRLAAAPSGLTRRAGLGPTAAPGSERSVRSAAHAPGIIPLVPPPPPAAPAPPPVPLHQTLRLSVGRDGRGRAALLGLAAAAGSAALAGTAAAAEPAEARPAEAGPAEAGPAEAGPAEASHSHGDADGDGDRPMAEAGTEAGPEEGGGGGDRGGSGAPADADLDCFLRLLPPELGQEVRRCALGAPAAGAPAHAAPSGGAASAPASVPGTPGAAHACSSPPPLLVDLAADAGRDVRLAFSDGSKRTLEGVKVHMGLALEQLASLVRALAEASAAGQGAEAVGGGAEEAQNPGDGAGRKRCFACGAQVEAGAEADGDMQGYGAQGAGPGPSVKRPRLTTAPSDLRLFGPDNRCCPPGTLHRVSAMRDPRSGRVIGLTYRVGRHLPGVAGPLADVLADLAGRGRAWTPEQAQAAGGVAESSGAARGKTARKLTGSLLLLGRPGSGKTTLLRDIAAHLSDGLGLGVVVVDTSNEIAGGDALPHACIGSARRLMVGPRHRLAEVMVEAVQNHTPEVIVVDEIANAEEVEAARTISARGVMLVATAHGTGLHSLMENKQLNGLVGGLQTVTLGDFAAQRSKSGAKTRTERSAQPVFRTLVEVMGGGRLLLRPDVASSVDAILGASPSSQQWQQGQGQGPRGPQQRHPRSQLPLRLSNPTPPLGHVASPSSLPPHQRPGSLLLHRGSSAAGEAGGSAGGAAEPLPPLEQLRWTEPGEGALKEGEEHADEGGWGGSKGRLRVQLLQLGAEAPEEEEG</sequence>
<dbReference type="PANTHER" id="PTHR20953">
    <property type="entry name" value="KINASE-RELATED"/>
    <property type="match status" value="1"/>
</dbReference>
<feature type="region of interest" description="Disordered" evidence="3">
    <location>
        <begin position="1183"/>
        <end position="1295"/>
    </location>
</feature>
<dbReference type="InterPro" id="IPR045735">
    <property type="entry name" value="Spore_III_AA_AAA+_ATPase"/>
</dbReference>
<name>A0A835YM06_9CHLO</name>
<feature type="compositionally biased region" description="Gly residues" evidence="3">
    <location>
        <begin position="707"/>
        <end position="719"/>
    </location>
</feature>
<feature type="compositionally biased region" description="Gly residues" evidence="3">
    <location>
        <begin position="120"/>
        <end position="133"/>
    </location>
</feature>
<dbReference type="InterPro" id="IPR003593">
    <property type="entry name" value="AAA+_ATPase"/>
</dbReference>
<dbReference type="Pfam" id="PF19568">
    <property type="entry name" value="Spore_III_AA"/>
    <property type="match status" value="1"/>
</dbReference>
<evidence type="ECO:0000256" key="2">
    <source>
        <dbReference type="ARBA" id="ARBA00022840"/>
    </source>
</evidence>
<dbReference type="Gene3D" id="3.40.50.300">
    <property type="entry name" value="P-loop containing nucleotide triphosphate hydrolases"/>
    <property type="match status" value="1"/>
</dbReference>
<proteinExistence type="predicted"/>
<evidence type="ECO:0000313" key="6">
    <source>
        <dbReference type="Proteomes" id="UP000612055"/>
    </source>
</evidence>
<feature type="compositionally biased region" description="Low complexity" evidence="3">
    <location>
        <begin position="751"/>
        <end position="777"/>
    </location>
</feature>
<keyword evidence="6" id="KW-1185">Reference proteome</keyword>
<dbReference type="GO" id="GO:0005524">
    <property type="term" value="F:ATP binding"/>
    <property type="evidence" value="ECO:0007669"/>
    <property type="project" value="UniProtKB-KW"/>
</dbReference>
<comment type="caution">
    <text evidence="5">The sequence shown here is derived from an EMBL/GenBank/DDBJ whole genome shotgun (WGS) entry which is preliminary data.</text>
</comment>
<dbReference type="InterPro" id="IPR027417">
    <property type="entry name" value="P-loop_NTPase"/>
</dbReference>